<dbReference type="VEuPathDB" id="FungiDB:YALI0_F09988g"/>
<dbReference type="RefSeq" id="XP_505229.1">
    <property type="nucleotide sequence ID" value="XM_505229.1"/>
</dbReference>
<dbReference type="PANTHER" id="PTHR22726">
    <property type="entry name" value="METALLOENDOPEPTIDASE OMA1"/>
    <property type="match status" value="1"/>
</dbReference>
<dbReference type="KEGG" id="yli:2908992"/>
<dbReference type="VEuPathDB" id="FungiDB:YALI1_F13526g"/>
<evidence type="ECO:0000256" key="2">
    <source>
        <dbReference type="ARBA" id="ARBA00022723"/>
    </source>
</evidence>
<dbReference type="eggNOG" id="KOG2661">
    <property type="taxonomic scope" value="Eukaryota"/>
</dbReference>
<evidence type="ECO:0000313" key="11">
    <source>
        <dbReference type="Proteomes" id="UP000256601"/>
    </source>
</evidence>
<dbReference type="Proteomes" id="UP000256601">
    <property type="component" value="Unassembled WGS sequence"/>
</dbReference>
<comment type="cofactor">
    <cofactor evidence="6">
        <name>Zn(2+)</name>
        <dbReference type="ChEBI" id="CHEBI:29105"/>
    </cofactor>
    <text evidence="6">Binds 1 zinc ion per subunit.</text>
</comment>
<sequence length="317" mass="36080">MWRRFSGWRHFSSAASRSSRYNSFRGSHNQGPFPIRIQWNHKTAKIAGAVGALGVAFYVTHLEKAPVTGRTRFMCISESLERQIGDSEFEQQLQEFKPYLLPDNSPTVQRVKKIMRRIIAVSDIKDLDWRVFVVDKPGMPPNAFVMPNGKVFVFSSILPICGDDDGLATVLAHETAHQVARHTAEKLSWAPIYMLIGFALYAVTGSDAFNRFIVSSLMEKPSSRHMETEADYIGLMMMSKACFDPHAAIGLWERMLKAEGSNALMSKMQFLSTHPSSERRIQNMIKWQPEADEERRKAGCDEHDHHWTGFQGLSKHY</sequence>
<dbReference type="EMBL" id="CP017558">
    <property type="protein sequence ID" value="AOW06931.1"/>
    <property type="molecule type" value="Genomic_DNA"/>
</dbReference>
<dbReference type="Pfam" id="PF01435">
    <property type="entry name" value="Peptidase_M48"/>
    <property type="match status" value="1"/>
</dbReference>
<proteinExistence type="inferred from homology"/>
<dbReference type="CDD" id="cd07331">
    <property type="entry name" value="M48C_Oma1_like"/>
    <property type="match status" value="1"/>
</dbReference>
<organism evidence="8 10">
    <name type="scientific">Yarrowia lipolytica</name>
    <name type="common">Candida lipolytica</name>
    <dbReference type="NCBI Taxonomy" id="4952"/>
    <lineage>
        <taxon>Eukaryota</taxon>
        <taxon>Fungi</taxon>
        <taxon>Dikarya</taxon>
        <taxon>Ascomycota</taxon>
        <taxon>Saccharomycotina</taxon>
        <taxon>Dipodascomycetes</taxon>
        <taxon>Dipodascales</taxon>
        <taxon>Dipodascales incertae sedis</taxon>
        <taxon>Yarrowia</taxon>
    </lineage>
</organism>
<dbReference type="Proteomes" id="UP000182444">
    <property type="component" value="Chromosome 1F"/>
</dbReference>
<evidence type="ECO:0000256" key="3">
    <source>
        <dbReference type="ARBA" id="ARBA00022801"/>
    </source>
</evidence>
<dbReference type="GO" id="GO:0034982">
    <property type="term" value="P:mitochondrial protein processing"/>
    <property type="evidence" value="ECO:0007669"/>
    <property type="project" value="TreeGrafter"/>
</dbReference>
<keyword evidence="3 6" id="KW-0378">Hydrolase</keyword>
<dbReference type="OrthoDB" id="7464992at2759"/>
<dbReference type="GeneID" id="2908992"/>
<dbReference type="GO" id="GO:0005743">
    <property type="term" value="C:mitochondrial inner membrane"/>
    <property type="evidence" value="ECO:0007669"/>
    <property type="project" value="TreeGrafter"/>
</dbReference>
<evidence type="ECO:0000313" key="9">
    <source>
        <dbReference type="EMBL" id="RDW26762.1"/>
    </source>
</evidence>
<evidence type="ECO:0000256" key="5">
    <source>
        <dbReference type="ARBA" id="ARBA00023049"/>
    </source>
</evidence>
<dbReference type="GO" id="GO:0046872">
    <property type="term" value="F:metal ion binding"/>
    <property type="evidence" value="ECO:0007669"/>
    <property type="project" value="UniProtKB-KW"/>
</dbReference>
<reference evidence="8 10" key="1">
    <citation type="journal article" date="2016" name="PLoS ONE">
        <title>Sequence Assembly of Yarrowia lipolytica Strain W29/CLIB89 Shows Transposable Element Diversity.</title>
        <authorList>
            <person name="Magnan C."/>
            <person name="Yu J."/>
            <person name="Chang I."/>
            <person name="Jahn E."/>
            <person name="Kanomata Y."/>
            <person name="Wu J."/>
            <person name="Zeller M."/>
            <person name="Oakes M."/>
            <person name="Baldi P."/>
            <person name="Sandmeyer S."/>
        </authorList>
    </citation>
    <scope>NUCLEOTIDE SEQUENCE [LARGE SCALE GENOMIC DNA]</scope>
    <source>
        <strain evidence="8">CLIB89</strain>
        <strain evidence="10">CLIB89(W29)</strain>
    </source>
</reference>
<gene>
    <name evidence="9" type="ORF">B0I71DRAFT_130418</name>
    <name evidence="8" type="ORF">YALI1_F13526g</name>
</gene>
<evidence type="ECO:0000313" key="8">
    <source>
        <dbReference type="EMBL" id="AOW06931.1"/>
    </source>
</evidence>
<accession>A0A1D8NMR2</accession>
<keyword evidence="5 6" id="KW-0482">Metalloprotease</keyword>
<dbReference type="AlphaFoldDB" id="A0A1D8NMR2"/>
<dbReference type="GO" id="GO:0004222">
    <property type="term" value="F:metalloendopeptidase activity"/>
    <property type="evidence" value="ECO:0007669"/>
    <property type="project" value="InterPro"/>
</dbReference>
<comment type="similarity">
    <text evidence="6">Belongs to the peptidase M48 family.</text>
</comment>
<feature type="domain" description="Peptidase M48" evidence="7">
    <location>
        <begin position="109"/>
        <end position="287"/>
    </location>
</feature>
<dbReference type="InterPro" id="IPR051156">
    <property type="entry name" value="Mito/Outer_Membr_Metalloprot"/>
</dbReference>
<dbReference type="PANTHER" id="PTHR22726:SF1">
    <property type="entry name" value="METALLOENDOPEPTIDASE OMA1, MITOCHONDRIAL"/>
    <property type="match status" value="1"/>
</dbReference>
<evidence type="ECO:0000256" key="6">
    <source>
        <dbReference type="RuleBase" id="RU003983"/>
    </source>
</evidence>
<name>A0A1D8NMR2_YARLL</name>
<dbReference type="EMBL" id="KZ857332">
    <property type="protein sequence ID" value="RDW26762.1"/>
    <property type="molecule type" value="Genomic_DNA"/>
</dbReference>
<evidence type="ECO:0000313" key="10">
    <source>
        <dbReference type="Proteomes" id="UP000182444"/>
    </source>
</evidence>
<dbReference type="GO" id="GO:0006515">
    <property type="term" value="P:protein quality control for misfolded or incompletely synthesized proteins"/>
    <property type="evidence" value="ECO:0007669"/>
    <property type="project" value="TreeGrafter"/>
</dbReference>
<evidence type="ECO:0000256" key="1">
    <source>
        <dbReference type="ARBA" id="ARBA00022670"/>
    </source>
</evidence>
<protein>
    <submittedName>
        <fullName evidence="9">Peptidase family M48-domain-containing protein</fullName>
    </submittedName>
</protein>
<keyword evidence="2" id="KW-0479">Metal-binding</keyword>
<evidence type="ECO:0000256" key="4">
    <source>
        <dbReference type="ARBA" id="ARBA00022833"/>
    </source>
</evidence>
<evidence type="ECO:0000259" key="7">
    <source>
        <dbReference type="Pfam" id="PF01435"/>
    </source>
</evidence>
<dbReference type="Gene3D" id="3.30.2010.10">
    <property type="entry name" value="Metalloproteases ('zincins'), catalytic domain"/>
    <property type="match status" value="1"/>
</dbReference>
<dbReference type="InterPro" id="IPR001915">
    <property type="entry name" value="Peptidase_M48"/>
</dbReference>
<keyword evidence="4 6" id="KW-0862">Zinc</keyword>
<dbReference type="OMA" id="RFNCYSE"/>
<keyword evidence="1 6" id="KW-0645">Protease</keyword>
<reference evidence="9 11" key="2">
    <citation type="submission" date="2018-07" db="EMBL/GenBank/DDBJ databases">
        <title>Draft Genome Assemblies for Five Robust Yarrowia lipolytica Strains Exhibiting High Lipid Production and Pentose Sugar Utilization and Sugar Alcohol Secretion from Undetoxified Lignocellulosic Biomass Hydrolysates.</title>
        <authorList>
            <consortium name="DOE Joint Genome Institute"/>
            <person name="Walker C."/>
            <person name="Ryu S."/>
            <person name="Na H."/>
            <person name="Zane M."/>
            <person name="LaButti K."/>
            <person name="Lipzen A."/>
            <person name="Haridas S."/>
            <person name="Barry K."/>
            <person name="Grigoriev I.V."/>
            <person name="Quarterman J."/>
            <person name="Slininger P."/>
            <person name="Dien B."/>
            <person name="Trinh C.T."/>
        </authorList>
    </citation>
    <scope>NUCLEOTIDE SEQUENCE [LARGE SCALE GENOMIC DNA]</scope>
    <source>
        <strain evidence="9 11">YB392</strain>
    </source>
</reference>